<comment type="caution">
    <text evidence="2">The sequence shown here is derived from an EMBL/GenBank/DDBJ whole genome shotgun (WGS) entry which is preliminary data.</text>
</comment>
<evidence type="ECO:0000313" key="2">
    <source>
        <dbReference type="EMBL" id="GGS13614.1"/>
    </source>
</evidence>
<keyword evidence="3" id="KW-1185">Reference proteome</keyword>
<gene>
    <name evidence="2" type="ORF">GCM10010269_61190</name>
</gene>
<dbReference type="EMBL" id="BMTL01000029">
    <property type="protein sequence ID" value="GGS13614.1"/>
    <property type="molecule type" value="Genomic_DNA"/>
</dbReference>
<feature type="region of interest" description="Disordered" evidence="1">
    <location>
        <begin position="64"/>
        <end position="114"/>
    </location>
</feature>
<feature type="compositionally biased region" description="Basic and acidic residues" evidence="1">
    <location>
        <begin position="65"/>
        <end position="96"/>
    </location>
</feature>
<reference evidence="2" key="2">
    <citation type="submission" date="2020-09" db="EMBL/GenBank/DDBJ databases">
        <authorList>
            <person name="Sun Q."/>
            <person name="Ohkuma M."/>
        </authorList>
    </citation>
    <scope>NUCLEOTIDE SEQUENCE</scope>
    <source>
        <strain evidence="2">JCM 4386</strain>
    </source>
</reference>
<proteinExistence type="predicted"/>
<organism evidence="2 3">
    <name type="scientific">Streptomyces humidus</name>
    <dbReference type="NCBI Taxonomy" id="52259"/>
    <lineage>
        <taxon>Bacteria</taxon>
        <taxon>Bacillati</taxon>
        <taxon>Actinomycetota</taxon>
        <taxon>Actinomycetes</taxon>
        <taxon>Kitasatosporales</taxon>
        <taxon>Streptomycetaceae</taxon>
        <taxon>Streptomyces</taxon>
    </lineage>
</organism>
<evidence type="ECO:0000256" key="1">
    <source>
        <dbReference type="SAM" id="MobiDB-lite"/>
    </source>
</evidence>
<reference evidence="2" key="1">
    <citation type="journal article" date="2014" name="Int. J. Syst. Evol. Microbiol.">
        <title>Complete genome sequence of Corynebacterium casei LMG S-19264T (=DSM 44701T), isolated from a smear-ripened cheese.</title>
        <authorList>
            <consortium name="US DOE Joint Genome Institute (JGI-PGF)"/>
            <person name="Walter F."/>
            <person name="Albersmeier A."/>
            <person name="Kalinowski J."/>
            <person name="Ruckert C."/>
        </authorList>
    </citation>
    <scope>NUCLEOTIDE SEQUENCE</scope>
    <source>
        <strain evidence="2">JCM 4386</strain>
    </source>
</reference>
<sequence length="139" mass="14826">MVSVVPEPEEQAVPATAVTVDRAIAATRRRREDLCMADSSVLGFWSSSVRVRVRLSGVGEVCGQAERRRVDGARGRSGEKRGRSGESGRGRDRTGEEGGAGGGEEGREKGVRNGGVRSLPLALWLRCAPGQERGRTPEP</sequence>
<name>A0A918G2I2_9ACTN</name>
<protein>
    <submittedName>
        <fullName evidence="2">Uncharacterized protein</fullName>
    </submittedName>
</protein>
<evidence type="ECO:0000313" key="3">
    <source>
        <dbReference type="Proteomes" id="UP000606194"/>
    </source>
</evidence>
<dbReference type="AlphaFoldDB" id="A0A918G2I2"/>
<accession>A0A918G2I2</accession>
<dbReference type="Proteomes" id="UP000606194">
    <property type="component" value="Unassembled WGS sequence"/>
</dbReference>